<organism evidence="3 4">
    <name type="scientific">Salix koriyanagi</name>
    <dbReference type="NCBI Taxonomy" id="2511006"/>
    <lineage>
        <taxon>Eukaryota</taxon>
        <taxon>Viridiplantae</taxon>
        <taxon>Streptophyta</taxon>
        <taxon>Embryophyta</taxon>
        <taxon>Tracheophyta</taxon>
        <taxon>Spermatophyta</taxon>
        <taxon>Magnoliopsida</taxon>
        <taxon>eudicotyledons</taxon>
        <taxon>Gunneridae</taxon>
        <taxon>Pentapetalae</taxon>
        <taxon>rosids</taxon>
        <taxon>fabids</taxon>
        <taxon>Malpighiales</taxon>
        <taxon>Salicaceae</taxon>
        <taxon>Saliceae</taxon>
        <taxon>Salix</taxon>
    </lineage>
</organism>
<dbReference type="GO" id="GO:0016788">
    <property type="term" value="F:hydrolase activity, acting on ester bonds"/>
    <property type="evidence" value="ECO:0007669"/>
    <property type="project" value="InterPro"/>
</dbReference>
<comment type="similarity">
    <text evidence="1">Belongs to the 'GDSL' lipolytic enzyme family.</text>
</comment>
<comment type="caution">
    <text evidence="3">The sequence shown here is derived from an EMBL/GenBank/DDBJ whole genome shotgun (WGS) entry which is preliminary data.</text>
</comment>
<dbReference type="InterPro" id="IPR001087">
    <property type="entry name" value="GDSL"/>
</dbReference>
<dbReference type="Proteomes" id="UP001151752">
    <property type="component" value="Chromosome 5"/>
</dbReference>
<sequence>MFDIGQNDLAGAFYSKTFDQIVASIPNILVEFETGIKKLHDQGARNFWIHNTGPLGCLTQNVLKFGSDPSKLDELGMCDFMLSRKKLQGQHSDSNITYVDIYTIKSNLIANYSRYGFEQPIMACCGYGGPPLNYDRRIVCGQTKVLDGTSVTAQACNDSTEYVNWDGIHYSEAANQYISSQILTGKFSDPPFADKMPFLLNLKF</sequence>
<accession>A0A9Q0P798</accession>
<dbReference type="EMBL" id="JAPFFM010000020">
    <property type="protein sequence ID" value="KAJ6682948.1"/>
    <property type="molecule type" value="Genomic_DNA"/>
</dbReference>
<reference evidence="3" key="2">
    <citation type="journal article" date="2023" name="Int. J. Mol. Sci.">
        <title>De Novo Assembly and Annotation of 11 Diverse Shrub Willow (Salix) Genomes Reveals Novel Gene Organization in Sex-Linked Regions.</title>
        <authorList>
            <person name="Hyden B."/>
            <person name="Feng K."/>
            <person name="Yates T.B."/>
            <person name="Jawdy S."/>
            <person name="Cereghino C."/>
            <person name="Smart L.B."/>
            <person name="Muchero W."/>
        </authorList>
    </citation>
    <scope>NUCLEOTIDE SEQUENCE</scope>
    <source>
        <tissue evidence="3">Shoot tip</tissue>
    </source>
</reference>
<evidence type="ECO:0000256" key="2">
    <source>
        <dbReference type="ARBA" id="ARBA00023180"/>
    </source>
</evidence>
<dbReference type="AlphaFoldDB" id="A0A9Q0P798"/>
<protein>
    <recommendedName>
        <fullName evidence="5">GDSL esterase/lipase</fullName>
    </recommendedName>
</protein>
<dbReference type="Pfam" id="PF00657">
    <property type="entry name" value="Lipase_GDSL"/>
    <property type="match status" value="1"/>
</dbReference>
<dbReference type="InterPro" id="IPR036514">
    <property type="entry name" value="SGNH_hydro_sf"/>
</dbReference>
<dbReference type="Gene3D" id="3.40.50.1110">
    <property type="entry name" value="SGNH hydrolase"/>
    <property type="match status" value="1"/>
</dbReference>
<keyword evidence="2" id="KW-0325">Glycoprotein</keyword>
<evidence type="ECO:0000313" key="4">
    <source>
        <dbReference type="Proteomes" id="UP001151752"/>
    </source>
</evidence>
<dbReference type="PANTHER" id="PTHR22835">
    <property type="entry name" value="ZINC FINGER FYVE DOMAIN CONTAINING PROTEIN"/>
    <property type="match status" value="1"/>
</dbReference>
<name>A0A9Q0P798_9ROSI</name>
<gene>
    <name evidence="3" type="ORF">OIU74_021077</name>
</gene>
<keyword evidence="4" id="KW-1185">Reference proteome</keyword>
<dbReference type="PANTHER" id="PTHR22835:SF536">
    <property type="entry name" value="OS05G0401000 PROTEIN"/>
    <property type="match status" value="1"/>
</dbReference>
<evidence type="ECO:0000313" key="3">
    <source>
        <dbReference type="EMBL" id="KAJ6682948.1"/>
    </source>
</evidence>
<evidence type="ECO:0000256" key="1">
    <source>
        <dbReference type="ARBA" id="ARBA00008668"/>
    </source>
</evidence>
<proteinExistence type="inferred from homology"/>
<evidence type="ECO:0008006" key="5">
    <source>
        <dbReference type="Google" id="ProtNLM"/>
    </source>
</evidence>
<reference evidence="3" key="1">
    <citation type="submission" date="2022-11" db="EMBL/GenBank/DDBJ databases">
        <authorList>
            <person name="Hyden B.L."/>
            <person name="Feng K."/>
            <person name="Yates T."/>
            <person name="Jawdy S."/>
            <person name="Smart L.B."/>
            <person name="Muchero W."/>
        </authorList>
    </citation>
    <scope>NUCLEOTIDE SEQUENCE</scope>
    <source>
        <tissue evidence="3">Shoot tip</tissue>
    </source>
</reference>